<dbReference type="OrthoDB" id="60033at2759"/>
<keyword evidence="6" id="KW-0238">DNA-binding</keyword>
<dbReference type="PANTHER" id="PTHR10015">
    <property type="entry name" value="HEAT SHOCK TRANSCRIPTION FACTOR"/>
    <property type="match status" value="1"/>
</dbReference>
<comment type="similarity">
    <text evidence="9">Belongs to the HSF family.</text>
</comment>
<evidence type="ECO:0000256" key="7">
    <source>
        <dbReference type="ARBA" id="ARBA00023163"/>
    </source>
</evidence>
<sequence>MRLVVVPIPISSLPQLHSPFPTATPMEQAQTPAVTGGGPAPFLLKTYEMVDDCSTDDVVSWSSTNSSFVVWNPRVLHPSPTHLLQTQQLLQLHSPAQYICENPGTTGFHKIDPERWEFANDYFVKGKKDLLKNIYRRKPIHSHSQPPLSLADAERSALEEEIERLQREKTGLQADLWRFKQQQSGCRIQLQDLEKRLHDMEERQAKMVAFSS</sequence>
<evidence type="ECO:0000259" key="11">
    <source>
        <dbReference type="SMART" id="SM00415"/>
    </source>
</evidence>
<evidence type="ECO:0000256" key="8">
    <source>
        <dbReference type="ARBA" id="ARBA00023242"/>
    </source>
</evidence>
<accession>A0A835Q7D6</accession>
<comment type="subcellular location">
    <subcellularLocation>
        <location evidence="1">Nucleus</location>
    </subcellularLocation>
</comment>
<protein>
    <recommendedName>
        <fullName evidence="11">HSF-type DNA-binding domain-containing protein</fullName>
    </recommendedName>
</protein>
<evidence type="ECO:0000256" key="4">
    <source>
        <dbReference type="ARBA" id="ARBA00023015"/>
    </source>
</evidence>
<keyword evidence="4" id="KW-0805">Transcription regulation</keyword>
<evidence type="ECO:0000256" key="6">
    <source>
        <dbReference type="ARBA" id="ARBA00023125"/>
    </source>
</evidence>
<dbReference type="Proteomes" id="UP000639772">
    <property type="component" value="Chromosome 11"/>
</dbReference>
<dbReference type="GO" id="GO:0003700">
    <property type="term" value="F:DNA-binding transcription factor activity"/>
    <property type="evidence" value="ECO:0007669"/>
    <property type="project" value="InterPro"/>
</dbReference>
<evidence type="ECO:0000256" key="5">
    <source>
        <dbReference type="ARBA" id="ARBA00023016"/>
    </source>
</evidence>
<dbReference type="EMBL" id="JADCNM010000011">
    <property type="protein sequence ID" value="KAG0462657.1"/>
    <property type="molecule type" value="Genomic_DNA"/>
</dbReference>
<keyword evidence="8" id="KW-0539">Nucleus</keyword>
<feature type="domain" description="HSF-type DNA-binding" evidence="11">
    <location>
        <begin position="38"/>
        <end position="137"/>
    </location>
</feature>
<dbReference type="SUPFAM" id="SSF46785">
    <property type="entry name" value="Winged helix' DNA-binding domain"/>
    <property type="match status" value="1"/>
</dbReference>
<comment type="subunit">
    <text evidence="2">Homotrimer.</text>
</comment>
<organism evidence="12 13">
    <name type="scientific">Vanilla planifolia</name>
    <name type="common">Vanilla</name>
    <dbReference type="NCBI Taxonomy" id="51239"/>
    <lineage>
        <taxon>Eukaryota</taxon>
        <taxon>Viridiplantae</taxon>
        <taxon>Streptophyta</taxon>
        <taxon>Embryophyta</taxon>
        <taxon>Tracheophyta</taxon>
        <taxon>Spermatophyta</taxon>
        <taxon>Magnoliopsida</taxon>
        <taxon>Liliopsida</taxon>
        <taxon>Asparagales</taxon>
        <taxon>Orchidaceae</taxon>
        <taxon>Vanilloideae</taxon>
        <taxon>Vanilleae</taxon>
        <taxon>Vanilla</taxon>
    </lineage>
</organism>
<dbReference type="PANTHER" id="PTHR10015:SF322">
    <property type="entry name" value="HEAT STRESS TRANSCRIPTION FACTOR A-7A"/>
    <property type="match status" value="1"/>
</dbReference>
<comment type="caution">
    <text evidence="12">The sequence shown here is derived from an EMBL/GenBank/DDBJ whole genome shotgun (WGS) entry which is preliminary data.</text>
</comment>
<feature type="coiled-coil region" evidence="10">
    <location>
        <begin position="148"/>
        <end position="203"/>
    </location>
</feature>
<dbReference type="InterPro" id="IPR000232">
    <property type="entry name" value="HSF_DNA-bd"/>
</dbReference>
<keyword evidence="7" id="KW-0804">Transcription</keyword>
<keyword evidence="5" id="KW-0346">Stress response</keyword>
<dbReference type="GO" id="GO:0006357">
    <property type="term" value="P:regulation of transcription by RNA polymerase II"/>
    <property type="evidence" value="ECO:0007669"/>
    <property type="project" value="TreeGrafter"/>
</dbReference>
<evidence type="ECO:0000313" key="13">
    <source>
        <dbReference type="Proteomes" id="UP000639772"/>
    </source>
</evidence>
<evidence type="ECO:0000256" key="3">
    <source>
        <dbReference type="ARBA" id="ARBA00022553"/>
    </source>
</evidence>
<dbReference type="InterPro" id="IPR036388">
    <property type="entry name" value="WH-like_DNA-bd_sf"/>
</dbReference>
<dbReference type="GO" id="GO:0034605">
    <property type="term" value="P:cellular response to heat"/>
    <property type="evidence" value="ECO:0007669"/>
    <property type="project" value="TreeGrafter"/>
</dbReference>
<dbReference type="Pfam" id="PF00447">
    <property type="entry name" value="HSF_DNA-bind"/>
    <property type="match status" value="1"/>
</dbReference>
<keyword evidence="10" id="KW-0175">Coiled coil</keyword>
<reference evidence="12 13" key="1">
    <citation type="journal article" date="2020" name="Nat. Food">
        <title>A phased Vanilla planifolia genome enables genetic improvement of flavour and production.</title>
        <authorList>
            <person name="Hasing T."/>
            <person name="Tang H."/>
            <person name="Brym M."/>
            <person name="Khazi F."/>
            <person name="Huang T."/>
            <person name="Chambers A.H."/>
        </authorList>
    </citation>
    <scope>NUCLEOTIDE SEQUENCE [LARGE SCALE GENOMIC DNA]</scope>
    <source>
        <tissue evidence="12">Leaf</tissue>
    </source>
</reference>
<evidence type="ECO:0000256" key="9">
    <source>
        <dbReference type="RuleBase" id="RU004020"/>
    </source>
</evidence>
<dbReference type="AlphaFoldDB" id="A0A835Q7D6"/>
<evidence type="ECO:0000256" key="1">
    <source>
        <dbReference type="ARBA" id="ARBA00004123"/>
    </source>
</evidence>
<evidence type="ECO:0000256" key="2">
    <source>
        <dbReference type="ARBA" id="ARBA00011233"/>
    </source>
</evidence>
<dbReference type="SMART" id="SM00415">
    <property type="entry name" value="HSF"/>
    <property type="match status" value="1"/>
</dbReference>
<name>A0A835Q7D6_VANPL</name>
<dbReference type="GO" id="GO:0000978">
    <property type="term" value="F:RNA polymerase II cis-regulatory region sequence-specific DNA binding"/>
    <property type="evidence" value="ECO:0007669"/>
    <property type="project" value="TreeGrafter"/>
</dbReference>
<dbReference type="GO" id="GO:0005634">
    <property type="term" value="C:nucleus"/>
    <property type="evidence" value="ECO:0007669"/>
    <property type="project" value="UniProtKB-SubCell"/>
</dbReference>
<evidence type="ECO:0000256" key="10">
    <source>
        <dbReference type="SAM" id="Coils"/>
    </source>
</evidence>
<dbReference type="Gene3D" id="1.10.10.10">
    <property type="entry name" value="Winged helix-like DNA-binding domain superfamily/Winged helix DNA-binding domain"/>
    <property type="match status" value="1"/>
</dbReference>
<dbReference type="InterPro" id="IPR036390">
    <property type="entry name" value="WH_DNA-bd_sf"/>
</dbReference>
<evidence type="ECO:0000313" key="12">
    <source>
        <dbReference type="EMBL" id="KAG0462657.1"/>
    </source>
</evidence>
<proteinExistence type="inferred from homology"/>
<keyword evidence="3" id="KW-0597">Phosphoprotein</keyword>
<gene>
    <name evidence="12" type="ORF">HPP92_021133</name>
</gene>
<dbReference type="FunFam" id="1.10.10.10:FF:000037">
    <property type="entry name" value="Heat stress transcription factor B-4"/>
    <property type="match status" value="1"/>
</dbReference>